<keyword evidence="4" id="KW-1185">Reference proteome</keyword>
<feature type="region of interest" description="Disordered" evidence="1">
    <location>
        <begin position="557"/>
        <end position="642"/>
    </location>
</feature>
<feature type="compositionally biased region" description="Pro residues" evidence="1">
    <location>
        <begin position="520"/>
        <end position="530"/>
    </location>
</feature>
<feature type="region of interest" description="Disordered" evidence="1">
    <location>
        <begin position="42"/>
        <end position="88"/>
    </location>
</feature>
<dbReference type="InterPro" id="IPR058706">
    <property type="entry name" value="zf-C2H2_AHC1-like"/>
</dbReference>
<protein>
    <recommendedName>
        <fullName evidence="2">AHC1-like C2H2 zinc-finger domain-containing protein</fullName>
    </recommendedName>
</protein>
<sequence>MLMFRFWNSDYRGSEKTLQVDRPMLEFAKSVQPWIAADTSIPISSPRPLKRRRQSNVAIASQATTGSAVKRPRTSDEGLSAENENPPAKKVALEPTAEHADSAATTSALVDVERAKEAIEEQFSLEILLKHDELRLINQELAKCQIALEQLRRCHLIPYPVNVPTPEQMLNITDGSGPSLQRKRGEKLPQWAPPFGVTDGPYARHYAKWLIPDPKFDGIQPELSAPTDSWRVRSAIEGRLTRNSLGDGSIHGKSRPARGTAGQKLQALSSGYPPPKDKSGPCTLKRSDGQMVKLVCIDCHRENFSSTQGFINHCRIAHKRDFKSHEEAAVHCGHPIDVAEVPTKAAAIDDKPSVPIAPPSGLVHPFTRADGMTDSEACFSVVRRIQQSLELYRQGKLPGVSSIPTLSEPSSKTGATSKSSVGFSPSASSPHLSRLLKTRGFSGNLGALVDDAKTRIDLDQLSSPTDDESEEREMSTPSIGPTSRSTSSQATSGIRVPTRAVMAPVSITSRSSGTKITPVHPIPYISPDPMPTSQSATRVRPQMSMDEDMLDMTELSPHTAVSNNAPSLVSDDGEYDDSADSDSASEMDDSISAQSISDVDDMDIDDQTGARTLRHHGSTGSGTGTRVRLGKGGSKRVNFVGPIKEDENAKQGHSGIDIKRII</sequence>
<evidence type="ECO:0000313" key="4">
    <source>
        <dbReference type="Proteomes" id="UP001305414"/>
    </source>
</evidence>
<name>A0AAN7Z8F8_9PEZI</name>
<feature type="domain" description="AHC1-like C2H2 zinc-finger" evidence="2">
    <location>
        <begin position="280"/>
        <end position="328"/>
    </location>
</feature>
<comment type="caution">
    <text evidence="3">The sequence shown here is derived from an EMBL/GenBank/DDBJ whole genome shotgun (WGS) entry which is preliminary data.</text>
</comment>
<feature type="compositionally biased region" description="Polar residues" evidence="1">
    <location>
        <begin position="475"/>
        <end position="492"/>
    </location>
</feature>
<feature type="region of interest" description="Disordered" evidence="1">
    <location>
        <begin position="456"/>
        <end position="540"/>
    </location>
</feature>
<dbReference type="Proteomes" id="UP001305414">
    <property type="component" value="Unassembled WGS sequence"/>
</dbReference>
<reference evidence="3 4" key="1">
    <citation type="submission" date="2023-10" db="EMBL/GenBank/DDBJ databases">
        <title>Draft genome sequence of Xylaria bambusicola isolate GMP-LS, the root and basal stem rot pathogen of sugarcane in Indonesia.</title>
        <authorList>
            <person name="Selvaraj P."/>
            <person name="Muralishankar V."/>
            <person name="Muruganantham S."/>
            <person name="Sp S."/>
            <person name="Haryani S."/>
            <person name="Lau K.J.X."/>
            <person name="Naqvi N.I."/>
        </authorList>
    </citation>
    <scope>NUCLEOTIDE SEQUENCE [LARGE SCALE GENOMIC DNA]</scope>
    <source>
        <strain evidence="3">GMP-LS</strain>
    </source>
</reference>
<feature type="compositionally biased region" description="Low complexity" evidence="1">
    <location>
        <begin position="417"/>
        <end position="429"/>
    </location>
</feature>
<proteinExistence type="predicted"/>
<accession>A0AAN7Z8F8</accession>
<feature type="compositionally biased region" description="Polar residues" evidence="1">
    <location>
        <begin position="55"/>
        <end position="67"/>
    </location>
</feature>
<dbReference type="Pfam" id="PF25909">
    <property type="entry name" value="zf-C2H2_AHC1"/>
    <property type="match status" value="1"/>
</dbReference>
<gene>
    <name evidence="3" type="ORF">RRF57_010320</name>
</gene>
<feature type="compositionally biased region" description="Polar residues" evidence="1">
    <location>
        <begin position="506"/>
        <end position="515"/>
    </location>
</feature>
<evidence type="ECO:0000313" key="3">
    <source>
        <dbReference type="EMBL" id="KAK5634607.1"/>
    </source>
</evidence>
<organism evidence="3 4">
    <name type="scientific">Xylaria bambusicola</name>
    <dbReference type="NCBI Taxonomy" id="326684"/>
    <lineage>
        <taxon>Eukaryota</taxon>
        <taxon>Fungi</taxon>
        <taxon>Dikarya</taxon>
        <taxon>Ascomycota</taxon>
        <taxon>Pezizomycotina</taxon>
        <taxon>Sordariomycetes</taxon>
        <taxon>Xylariomycetidae</taxon>
        <taxon>Xylariales</taxon>
        <taxon>Xylariaceae</taxon>
        <taxon>Xylaria</taxon>
    </lineage>
</organism>
<feature type="region of interest" description="Disordered" evidence="1">
    <location>
        <begin position="242"/>
        <end position="285"/>
    </location>
</feature>
<dbReference type="AlphaFoldDB" id="A0AAN7Z8F8"/>
<evidence type="ECO:0000259" key="2">
    <source>
        <dbReference type="Pfam" id="PF25909"/>
    </source>
</evidence>
<dbReference type="EMBL" id="JAWHQM010000043">
    <property type="protein sequence ID" value="KAK5634607.1"/>
    <property type="molecule type" value="Genomic_DNA"/>
</dbReference>
<evidence type="ECO:0000256" key="1">
    <source>
        <dbReference type="SAM" id="MobiDB-lite"/>
    </source>
</evidence>
<feature type="compositionally biased region" description="Polar residues" evidence="1">
    <location>
        <begin position="402"/>
        <end position="416"/>
    </location>
</feature>
<feature type="compositionally biased region" description="Acidic residues" evidence="1">
    <location>
        <begin position="571"/>
        <end position="589"/>
    </location>
</feature>
<feature type="region of interest" description="Disordered" evidence="1">
    <location>
        <begin position="398"/>
        <end position="430"/>
    </location>
</feature>